<dbReference type="InterPro" id="IPR024694">
    <property type="entry name" value="PurE_prokaryotes"/>
</dbReference>
<feature type="binding site" evidence="3 5">
    <location>
        <position position="16"/>
    </location>
    <ligand>
        <name>substrate</name>
    </ligand>
</feature>
<evidence type="ECO:0000256" key="2">
    <source>
        <dbReference type="ARBA" id="ARBA00023235"/>
    </source>
</evidence>
<dbReference type="GO" id="GO:0006189">
    <property type="term" value="P:'de novo' IMP biosynthetic process"/>
    <property type="evidence" value="ECO:0007669"/>
    <property type="project" value="UniProtKB-UniRule"/>
</dbReference>
<feature type="domain" description="PurE" evidence="6">
    <location>
        <begin position="8"/>
        <end position="156"/>
    </location>
</feature>
<dbReference type="UniPathway" id="UPA00074">
    <property type="reaction ID" value="UER00943"/>
</dbReference>
<dbReference type="SUPFAM" id="SSF52255">
    <property type="entry name" value="N5-CAIR mutase (phosphoribosylaminoimidazole carboxylase, PurE)"/>
    <property type="match status" value="1"/>
</dbReference>
<dbReference type="EMBL" id="PPTP01000004">
    <property type="protein sequence ID" value="RDB55717.1"/>
    <property type="molecule type" value="Genomic_DNA"/>
</dbReference>
<keyword evidence="8" id="KW-1185">Reference proteome</keyword>
<evidence type="ECO:0000256" key="3">
    <source>
        <dbReference type="HAMAP-Rule" id="MF_01929"/>
    </source>
</evidence>
<proteinExistence type="inferred from homology"/>
<comment type="function">
    <text evidence="3 4">Catalyzes the conversion of N5-carboxyaminoimidazole ribonucleotide (N5-CAIR) to 4-carboxy-5-aminoimidazole ribonucleotide (CAIR).</text>
</comment>
<dbReference type="PANTHER" id="PTHR23046">
    <property type="entry name" value="PHOSPHORIBOSYLAMINOIMIDAZOLE CARBOXYLASE CATALYTIC SUBUNIT"/>
    <property type="match status" value="1"/>
</dbReference>
<dbReference type="Pfam" id="PF00731">
    <property type="entry name" value="AIRC"/>
    <property type="match status" value="1"/>
</dbReference>
<evidence type="ECO:0000256" key="5">
    <source>
        <dbReference type="PIRSR" id="PIRSR001338-1"/>
    </source>
</evidence>
<comment type="similarity">
    <text evidence="3">Belongs to the AIR carboxylase family. Class I subfamily.</text>
</comment>
<dbReference type="NCBIfam" id="TIGR01162">
    <property type="entry name" value="purE"/>
    <property type="match status" value="1"/>
</dbReference>
<name>A0A369LAL1_9ACTN</name>
<dbReference type="AlphaFoldDB" id="A0A369LAL1"/>
<feature type="binding site" evidence="3 5">
    <location>
        <position position="19"/>
    </location>
    <ligand>
        <name>substrate</name>
    </ligand>
</feature>
<comment type="catalytic activity">
    <reaction evidence="3 4">
        <text>5-carboxyamino-1-(5-phospho-D-ribosyl)imidazole + H(+) = 5-amino-1-(5-phospho-D-ribosyl)imidazole-4-carboxylate</text>
        <dbReference type="Rhea" id="RHEA:13193"/>
        <dbReference type="ChEBI" id="CHEBI:15378"/>
        <dbReference type="ChEBI" id="CHEBI:58730"/>
        <dbReference type="ChEBI" id="CHEBI:77657"/>
        <dbReference type="EC" id="5.4.99.18"/>
    </reaction>
</comment>
<dbReference type="HAMAP" id="MF_01929">
    <property type="entry name" value="PurE_classI"/>
    <property type="match status" value="1"/>
</dbReference>
<organism evidence="7 8">
    <name type="scientific">Senegalimassilia anaerobia</name>
    <dbReference type="NCBI Taxonomy" id="1473216"/>
    <lineage>
        <taxon>Bacteria</taxon>
        <taxon>Bacillati</taxon>
        <taxon>Actinomycetota</taxon>
        <taxon>Coriobacteriia</taxon>
        <taxon>Coriobacteriales</taxon>
        <taxon>Coriobacteriaceae</taxon>
        <taxon>Senegalimassilia</taxon>
    </lineage>
</organism>
<reference evidence="7 8" key="1">
    <citation type="journal article" date="2018" name="Elife">
        <title>Discovery and characterization of a prevalent human gut bacterial enzyme sufficient for the inactivation of a family of plant toxins.</title>
        <authorList>
            <person name="Koppel N."/>
            <person name="Bisanz J.E."/>
            <person name="Pandelia M.E."/>
            <person name="Turnbaugh P.J."/>
            <person name="Balskus E.P."/>
        </authorList>
    </citation>
    <scope>NUCLEOTIDE SEQUENCE [LARGE SCALE GENOMIC DNA]</scope>
    <source>
        <strain evidence="8">anaerobia AP69FAA</strain>
    </source>
</reference>
<dbReference type="EC" id="5.4.99.18" evidence="3 4"/>
<dbReference type="RefSeq" id="WP_114620657.1">
    <property type="nucleotide sequence ID" value="NZ_PPTP01000004.1"/>
</dbReference>
<dbReference type="Gene3D" id="3.40.50.1970">
    <property type="match status" value="1"/>
</dbReference>
<evidence type="ECO:0000313" key="7">
    <source>
        <dbReference type="EMBL" id="RDB55717.1"/>
    </source>
</evidence>
<protein>
    <recommendedName>
        <fullName evidence="3 4">N5-carboxyaminoimidazole ribonucleotide mutase</fullName>
        <shortName evidence="3 4">N5-CAIR mutase</shortName>
        <ecNumber evidence="3 4">5.4.99.18</ecNumber>
    </recommendedName>
    <alternativeName>
        <fullName evidence="3">5-(carboxyamino)imidazole ribonucleotide mutase</fullName>
    </alternativeName>
</protein>
<feature type="binding site" evidence="3 5">
    <location>
        <position position="46"/>
    </location>
    <ligand>
        <name>substrate</name>
    </ligand>
</feature>
<comment type="caution">
    <text evidence="7">The sequence shown here is derived from an EMBL/GenBank/DDBJ whole genome shotgun (WGS) entry which is preliminary data.</text>
</comment>
<dbReference type="PIRSF" id="PIRSF001338">
    <property type="entry name" value="AIR_carboxylase"/>
    <property type="match status" value="1"/>
</dbReference>
<dbReference type="InterPro" id="IPR033747">
    <property type="entry name" value="PurE_ClassI"/>
</dbReference>
<keyword evidence="1 3" id="KW-0658">Purine biosynthesis</keyword>
<evidence type="ECO:0000313" key="8">
    <source>
        <dbReference type="Proteomes" id="UP000253792"/>
    </source>
</evidence>
<keyword evidence="2 3" id="KW-0413">Isomerase</keyword>
<sequence length="156" mass="16205">MSCDHKNPVIGIIMGSESDMPAMEPCMKQLEEFGVPYEVKVASAHRKPAEVHEWASTAHERGIKVIIAAAGKAAHLGGVVAAYTPDPVIAVPMKTSDLGGLDSLLSMVQMPSGVPVATVAINGAKNAAVLAVQIMGTGCDGARQKIIDMKKAMAEA</sequence>
<dbReference type="OrthoDB" id="9791908at2"/>
<gene>
    <name evidence="3 7" type="primary">purE</name>
    <name evidence="7" type="ORF">C1880_05740</name>
</gene>
<comment type="pathway">
    <text evidence="3 4">Purine metabolism; IMP biosynthesis via de novo pathway; 5-amino-1-(5-phospho-D-ribosyl)imidazole-4-carboxylate from 5-amino-1-(5-phospho-D-ribosyl)imidazole (N5-CAIR route): step 2/2.</text>
</comment>
<evidence type="ECO:0000256" key="4">
    <source>
        <dbReference type="PIRNR" id="PIRNR001338"/>
    </source>
</evidence>
<evidence type="ECO:0000256" key="1">
    <source>
        <dbReference type="ARBA" id="ARBA00022755"/>
    </source>
</evidence>
<dbReference type="STRING" id="1034345.GCA_000236865_00706"/>
<evidence type="ECO:0000259" key="6">
    <source>
        <dbReference type="SMART" id="SM01001"/>
    </source>
</evidence>
<dbReference type="PANTHER" id="PTHR23046:SF2">
    <property type="entry name" value="PHOSPHORIBOSYLAMINOIMIDAZOLE CARBOXYLASE"/>
    <property type="match status" value="1"/>
</dbReference>
<dbReference type="InterPro" id="IPR000031">
    <property type="entry name" value="PurE_dom"/>
</dbReference>
<dbReference type="SMART" id="SM01001">
    <property type="entry name" value="AIRC"/>
    <property type="match status" value="1"/>
</dbReference>
<dbReference type="GO" id="GO:0034023">
    <property type="term" value="F:5-(carboxyamino)imidazole ribonucleotide mutase activity"/>
    <property type="evidence" value="ECO:0007669"/>
    <property type="project" value="UniProtKB-UniRule"/>
</dbReference>
<accession>A0A369LAL1</accession>
<dbReference type="Proteomes" id="UP000253792">
    <property type="component" value="Unassembled WGS sequence"/>
</dbReference>